<proteinExistence type="predicted"/>
<dbReference type="AlphaFoldDB" id="A0A6G1HLU3"/>
<sequence length="124" mass="13602">MPINSATSLPDCASNHLLSTYCQPTAGLLSLYISFRSGFLLYYHLHPQIAFTARSLLASASATIKPQPRPPANQRHHPQRLRPASPVHRRTFPARRTGLTGAKRHGLPLAAPGSPVSQPRHQLE</sequence>
<keyword evidence="3" id="KW-1185">Reference proteome</keyword>
<dbReference type="Proteomes" id="UP000799640">
    <property type="component" value="Unassembled WGS sequence"/>
</dbReference>
<gene>
    <name evidence="2" type="ORF">EJ06DRAFT_158107</name>
</gene>
<protein>
    <submittedName>
        <fullName evidence="2">Uncharacterized protein</fullName>
    </submittedName>
</protein>
<name>A0A6G1HLU3_9PEZI</name>
<feature type="compositionally biased region" description="Polar residues" evidence="1">
    <location>
        <begin position="115"/>
        <end position="124"/>
    </location>
</feature>
<reference evidence="2" key="1">
    <citation type="journal article" date="2020" name="Stud. Mycol.">
        <title>101 Dothideomycetes genomes: a test case for predicting lifestyles and emergence of pathogens.</title>
        <authorList>
            <person name="Haridas S."/>
            <person name="Albert R."/>
            <person name="Binder M."/>
            <person name="Bloem J."/>
            <person name="Labutti K."/>
            <person name="Salamov A."/>
            <person name="Andreopoulos B."/>
            <person name="Baker S."/>
            <person name="Barry K."/>
            <person name="Bills G."/>
            <person name="Bluhm B."/>
            <person name="Cannon C."/>
            <person name="Castanera R."/>
            <person name="Culley D."/>
            <person name="Daum C."/>
            <person name="Ezra D."/>
            <person name="Gonzalez J."/>
            <person name="Henrissat B."/>
            <person name="Kuo A."/>
            <person name="Liang C."/>
            <person name="Lipzen A."/>
            <person name="Lutzoni F."/>
            <person name="Magnuson J."/>
            <person name="Mondo S."/>
            <person name="Nolan M."/>
            <person name="Ohm R."/>
            <person name="Pangilinan J."/>
            <person name="Park H.-J."/>
            <person name="Ramirez L."/>
            <person name="Alfaro M."/>
            <person name="Sun H."/>
            <person name="Tritt A."/>
            <person name="Yoshinaga Y."/>
            <person name="Zwiers L.-H."/>
            <person name="Turgeon B."/>
            <person name="Goodwin S."/>
            <person name="Spatafora J."/>
            <person name="Crous P."/>
            <person name="Grigoriev I."/>
        </authorList>
    </citation>
    <scope>NUCLEOTIDE SEQUENCE</scope>
    <source>
        <strain evidence="2">CBS 262.69</strain>
    </source>
</reference>
<dbReference type="EMBL" id="ML996704">
    <property type="protein sequence ID" value="KAF2397033.1"/>
    <property type="molecule type" value="Genomic_DNA"/>
</dbReference>
<feature type="region of interest" description="Disordered" evidence="1">
    <location>
        <begin position="62"/>
        <end position="124"/>
    </location>
</feature>
<evidence type="ECO:0000313" key="2">
    <source>
        <dbReference type="EMBL" id="KAF2397033.1"/>
    </source>
</evidence>
<accession>A0A6G1HLU3</accession>
<evidence type="ECO:0000313" key="3">
    <source>
        <dbReference type="Proteomes" id="UP000799640"/>
    </source>
</evidence>
<evidence type="ECO:0000256" key="1">
    <source>
        <dbReference type="SAM" id="MobiDB-lite"/>
    </source>
</evidence>
<organism evidence="2 3">
    <name type="scientific">Trichodelitschia bisporula</name>
    <dbReference type="NCBI Taxonomy" id="703511"/>
    <lineage>
        <taxon>Eukaryota</taxon>
        <taxon>Fungi</taxon>
        <taxon>Dikarya</taxon>
        <taxon>Ascomycota</taxon>
        <taxon>Pezizomycotina</taxon>
        <taxon>Dothideomycetes</taxon>
        <taxon>Dothideomycetes incertae sedis</taxon>
        <taxon>Phaeotrichales</taxon>
        <taxon>Phaeotrichaceae</taxon>
        <taxon>Trichodelitschia</taxon>
    </lineage>
</organism>